<proteinExistence type="predicted"/>
<dbReference type="AlphaFoldDB" id="A0A316GKA6"/>
<dbReference type="OrthoDB" id="7876803at2"/>
<evidence type="ECO:0000256" key="1">
    <source>
        <dbReference type="SAM" id="MobiDB-lite"/>
    </source>
</evidence>
<organism evidence="3 4">
    <name type="scientific">Roseicyclus mahoneyensis</name>
    <dbReference type="NCBI Taxonomy" id="164332"/>
    <lineage>
        <taxon>Bacteria</taxon>
        <taxon>Pseudomonadati</taxon>
        <taxon>Pseudomonadota</taxon>
        <taxon>Alphaproteobacteria</taxon>
        <taxon>Rhodobacterales</taxon>
        <taxon>Roseobacteraceae</taxon>
        <taxon>Roseicyclus</taxon>
    </lineage>
</organism>
<keyword evidence="2" id="KW-0732">Signal</keyword>
<dbReference type="RefSeq" id="WP_109667160.1">
    <property type="nucleotide sequence ID" value="NZ_QGGW01000003.1"/>
</dbReference>
<feature type="compositionally biased region" description="Polar residues" evidence="1">
    <location>
        <begin position="105"/>
        <end position="117"/>
    </location>
</feature>
<accession>A0A316GKA6</accession>
<name>A0A316GKA6_9RHOB</name>
<evidence type="ECO:0000313" key="4">
    <source>
        <dbReference type="Proteomes" id="UP000245708"/>
    </source>
</evidence>
<evidence type="ECO:0000313" key="3">
    <source>
        <dbReference type="EMBL" id="PWK60985.1"/>
    </source>
</evidence>
<feature type="compositionally biased region" description="Basic and acidic residues" evidence="1">
    <location>
        <begin position="93"/>
        <end position="103"/>
    </location>
</feature>
<sequence length="117" mass="12389">MRLKREKAIMFSRKSIAVFTIAAAALAGCAAPNPPSRAAATPLFNKSGEALCRPAGQQINATYPARVPICEDVCEGDYVAGANVAICPPVYIDRRQPTDDGRNDGGQNDTRGGTQRP</sequence>
<dbReference type="PROSITE" id="PS51257">
    <property type="entry name" value="PROKAR_LIPOPROTEIN"/>
    <property type="match status" value="1"/>
</dbReference>
<protein>
    <recommendedName>
        <fullName evidence="5">Lipoprotein</fullName>
    </recommendedName>
</protein>
<feature type="signal peptide" evidence="2">
    <location>
        <begin position="1"/>
        <end position="30"/>
    </location>
</feature>
<evidence type="ECO:0000256" key="2">
    <source>
        <dbReference type="SAM" id="SignalP"/>
    </source>
</evidence>
<dbReference type="Proteomes" id="UP000245708">
    <property type="component" value="Unassembled WGS sequence"/>
</dbReference>
<feature type="region of interest" description="Disordered" evidence="1">
    <location>
        <begin position="93"/>
        <end position="117"/>
    </location>
</feature>
<keyword evidence="4" id="KW-1185">Reference proteome</keyword>
<feature type="chain" id="PRO_5016363257" description="Lipoprotein" evidence="2">
    <location>
        <begin position="31"/>
        <end position="117"/>
    </location>
</feature>
<dbReference type="EMBL" id="QGGW01000003">
    <property type="protein sequence ID" value="PWK60985.1"/>
    <property type="molecule type" value="Genomic_DNA"/>
</dbReference>
<gene>
    <name evidence="3" type="ORF">C7455_103185</name>
</gene>
<evidence type="ECO:0008006" key="5">
    <source>
        <dbReference type="Google" id="ProtNLM"/>
    </source>
</evidence>
<comment type="caution">
    <text evidence="3">The sequence shown here is derived from an EMBL/GenBank/DDBJ whole genome shotgun (WGS) entry which is preliminary data.</text>
</comment>
<reference evidence="3 4" key="1">
    <citation type="submission" date="2018-05" db="EMBL/GenBank/DDBJ databases">
        <title>Genomic Encyclopedia of Type Strains, Phase IV (KMG-IV): sequencing the most valuable type-strain genomes for metagenomic binning, comparative biology and taxonomic classification.</title>
        <authorList>
            <person name="Goeker M."/>
        </authorList>
    </citation>
    <scope>NUCLEOTIDE SEQUENCE [LARGE SCALE GENOMIC DNA]</scope>
    <source>
        <strain evidence="3 4">DSM 16097</strain>
    </source>
</reference>